<reference evidence="16" key="2">
    <citation type="journal article" date="2017" name="Sci. Adv.">
        <title>A tail of two voltages: Proteomic comparison of the three electric organs of the electric eel.</title>
        <authorList>
            <person name="Traeger L.L."/>
            <person name="Sabat G."/>
            <person name="Barrett-Wilt G.A."/>
            <person name="Wells G.B."/>
            <person name="Sussman M.R."/>
        </authorList>
    </citation>
    <scope>NUCLEOTIDE SEQUENCE [LARGE SCALE GENOMIC DNA]</scope>
</reference>
<feature type="transmembrane region" description="Helical" evidence="13">
    <location>
        <begin position="39"/>
        <end position="61"/>
    </location>
</feature>
<name>A0A4W4H886_ELEEL</name>
<evidence type="ECO:0000256" key="1">
    <source>
        <dbReference type="ARBA" id="ARBA00004651"/>
    </source>
</evidence>
<dbReference type="OrthoDB" id="10005568at2759"/>
<dbReference type="GeneTree" id="ENSGT01110000267167"/>
<keyword evidence="7" id="KW-1015">Disulfide bond</keyword>
<evidence type="ECO:0000256" key="3">
    <source>
        <dbReference type="ARBA" id="ARBA00022692"/>
    </source>
</evidence>
<evidence type="ECO:0000256" key="6">
    <source>
        <dbReference type="ARBA" id="ARBA00023136"/>
    </source>
</evidence>
<evidence type="ECO:0000256" key="13">
    <source>
        <dbReference type="SAM" id="Phobius"/>
    </source>
</evidence>
<evidence type="ECO:0000256" key="8">
    <source>
        <dbReference type="ARBA" id="ARBA00023170"/>
    </source>
</evidence>
<evidence type="ECO:0000256" key="4">
    <source>
        <dbReference type="ARBA" id="ARBA00022989"/>
    </source>
</evidence>
<reference evidence="16" key="1">
    <citation type="journal article" date="2014" name="Science">
        <title>Nonhuman genetics. Genomic basis for the convergent evolution of electric organs.</title>
        <authorList>
            <person name="Gallant J.R."/>
            <person name="Traeger L.L."/>
            <person name="Volkening J.D."/>
            <person name="Moffett H."/>
            <person name="Chen P.H."/>
            <person name="Novina C.D."/>
            <person name="Phillips G.N.Jr."/>
            <person name="Anand R."/>
            <person name="Wells G.B."/>
            <person name="Pinch M."/>
            <person name="Guth R."/>
            <person name="Unguez G.A."/>
            <person name="Albert J.S."/>
            <person name="Zakon H.H."/>
            <person name="Samanta M.P."/>
            <person name="Sussman M.R."/>
        </authorList>
    </citation>
    <scope>NUCLEOTIDE SEQUENCE [LARGE SCALE GENOMIC DNA]</scope>
</reference>
<dbReference type="InterPro" id="IPR000276">
    <property type="entry name" value="GPCR_Rhodpsn"/>
</dbReference>
<evidence type="ECO:0000259" key="14">
    <source>
        <dbReference type="PROSITE" id="PS50262"/>
    </source>
</evidence>
<keyword evidence="10" id="KW-0807">Transducer</keyword>
<dbReference type="Pfam" id="PF00001">
    <property type="entry name" value="7tm_1"/>
    <property type="match status" value="1"/>
</dbReference>
<dbReference type="PROSITE" id="PS50262">
    <property type="entry name" value="G_PROTEIN_RECEP_F1_2"/>
    <property type="match status" value="1"/>
</dbReference>
<feature type="transmembrane region" description="Helical" evidence="13">
    <location>
        <begin position="73"/>
        <end position="94"/>
    </location>
</feature>
<keyword evidence="3 13" id="KW-0812">Transmembrane</keyword>
<dbReference type="FunFam" id="1.20.1070.10:FF:000150">
    <property type="entry name" value="probable G-protein coupled receptor 34"/>
    <property type="match status" value="1"/>
</dbReference>
<evidence type="ECO:0000256" key="12">
    <source>
        <dbReference type="ARBA" id="ARBA00045234"/>
    </source>
</evidence>
<accession>A0A4W4H886</accession>
<evidence type="ECO:0000313" key="16">
    <source>
        <dbReference type="Proteomes" id="UP000314983"/>
    </source>
</evidence>
<dbReference type="OMA" id="CKLVGNL"/>
<dbReference type="PRINTS" id="PR00237">
    <property type="entry name" value="GPCRRHODOPSN"/>
</dbReference>
<keyword evidence="9" id="KW-0325">Glycoprotein</keyword>
<sequence>MSILNSTTAVPNISNLLPTTSALNQSCSPEDEFLSVPFAVFYSVLFLFGLVGNLLALWVFLFLHSRRNSVRVFLINVALADLVLVACLPFRVLYHALGNHWPLGPHMCKLVGNLFYMNMYVSITLLGLISLDRYLKTQWVQGGRGSCGRRWLRSSRWSVVSCGVLWAISLMAVVPMITLAEGNEEQGKCFQYKPRTEARSKAYFNLFLVGIFWLVFVVLLVTYGRIACNLLKASRDRPDLPNAMRYARTAKKSFVVLFLFTVCFVPYHSFRGVYVRSQLSDPPCEVRRFVDRINEVMLLFSALNSCLDPVMYFLLSGSVRKATIQTVSHVFCARTDTTVTTGSSTTEFHKTSQSSTYALATPRGSVGLIPSLHLKTSLEVVPCAQRPGLCDYEG</sequence>
<dbReference type="GO" id="GO:0045028">
    <property type="term" value="F:G protein-coupled purinergic nucleotide receptor activity"/>
    <property type="evidence" value="ECO:0007669"/>
    <property type="project" value="TreeGrafter"/>
</dbReference>
<dbReference type="Proteomes" id="UP000314983">
    <property type="component" value="Chromosome 1"/>
</dbReference>
<dbReference type="AlphaFoldDB" id="A0A4W4H886"/>
<dbReference type="PRINTS" id="PR01157">
    <property type="entry name" value="P2YPURNOCPTR"/>
</dbReference>
<keyword evidence="2" id="KW-1003">Cell membrane</keyword>
<dbReference type="Gene3D" id="1.20.1070.10">
    <property type="entry name" value="Rhodopsin 7-helix transmembrane proteins"/>
    <property type="match status" value="1"/>
</dbReference>
<feature type="transmembrane region" description="Helical" evidence="13">
    <location>
        <begin position="254"/>
        <end position="270"/>
    </location>
</feature>
<dbReference type="PANTHER" id="PTHR24233">
    <property type="entry name" value="P2Y PURINOCEPTOR-RELATED G-PROTEIN COUPLED RECEPTOR"/>
    <property type="match status" value="1"/>
</dbReference>
<evidence type="ECO:0000256" key="7">
    <source>
        <dbReference type="ARBA" id="ARBA00023157"/>
    </source>
</evidence>
<proteinExistence type="predicted"/>
<comment type="function">
    <text evidence="12">G-protein-coupled receptor of lysophosphatidylserine (LysoPS) that plays different roles in immune response. Acts a damage-sensing receptor that triggers tissue repair upon recognition of dying neutrophils. Mechanistically, apoptotic neutrophils release lysophosphatydilserine that are recognized by type 3 innate lymphoid cells (ILC3s) via GPR34, which activates downstream PI3K-AKT and RAS-ERK signaling pathways leading to STAT3 activation and IL-22 production. Plays an important role in microglial function, controlling morphology and phagocytosis.</text>
</comment>
<reference evidence="15" key="4">
    <citation type="submission" date="2025-08" db="UniProtKB">
        <authorList>
            <consortium name="Ensembl"/>
        </authorList>
    </citation>
    <scope>IDENTIFICATION</scope>
</reference>
<evidence type="ECO:0000256" key="9">
    <source>
        <dbReference type="ARBA" id="ARBA00023180"/>
    </source>
</evidence>
<evidence type="ECO:0000256" key="5">
    <source>
        <dbReference type="ARBA" id="ARBA00023040"/>
    </source>
</evidence>
<gene>
    <name evidence="15" type="primary">GPR34</name>
</gene>
<feature type="transmembrane region" description="Helical" evidence="13">
    <location>
        <begin position="202"/>
        <end position="223"/>
    </location>
</feature>
<evidence type="ECO:0000256" key="11">
    <source>
        <dbReference type="ARBA" id="ARBA00035691"/>
    </source>
</evidence>
<keyword evidence="8" id="KW-0675">Receptor</keyword>
<feature type="transmembrane region" description="Helical" evidence="13">
    <location>
        <begin position="156"/>
        <end position="177"/>
    </location>
</feature>
<dbReference type="InterPro" id="IPR017452">
    <property type="entry name" value="GPCR_Rhodpsn_7TM"/>
</dbReference>
<protein>
    <recommendedName>
        <fullName evidence="11">Probable G-protein coupled receptor 34</fullName>
    </recommendedName>
</protein>
<evidence type="ECO:0000313" key="15">
    <source>
        <dbReference type="Ensembl" id="ENSEEEP00000047671.1"/>
    </source>
</evidence>
<keyword evidence="6 13" id="KW-0472">Membrane</keyword>
<evidence type="ECO:0000256" key="2">
    <source>
        <dbReference type="ARBA" id="ARBA00022475"/>
    </source>
</evidence>
<feature type="domain" description="G-protein coupled receptors family 1 profile" evidence="14">
    <location>
        <begin position="52"/>
        <end position="312"/>
    </location>
</feature>
<evidence type="ECO:0000256" key="10">
    <source>
        <dbReference type="ARBA" id="ARBA00023224"/>
    </source>
</evidence>
<organism evidence="15 16">
    <name type="scientific">Electrophorus electricus</name>
    <name type="common">Electric eel</name>
    <name type="synonym">Gymnotus electricus</name>
    <dbReference type="NCBI Taxonomy" id="8005"/>
    <lineage>
        <taxon>Eukaryota</taxon>
        <taxon>Metazoa</taxon>
        <taxon>Chordata</taxon>
        <taxon>Craniata</taxon>
        <taxon>Vertebrata</taxon>
        <taxon>Euteleostomi</taxon>
        <taxon>Actinopterygii</taxon>
        <taxon>Neopterygii</taxon>
        <taxon>Teleostei</taxon>
        <taxon>Ostariophysi</taxon>
        <taxon>Gymnotiformes</taxon>
        <taxon>Gymnotoidei</taxon>
        <taxon>Gymnotidae</taxon>
        <taxon>Electrophorus</taxon>
    </lineage>
</organism>
<feature type="transmembrane region" description="Helical" evidence="13">
    <location>
        <begin position="114"/>
        <end position="135"/>
    </location>
</feature>
<comment type="subcellular location">
    <subcellularLocation>
        <location evidence="1">Cell membrane</location>
        <topology evidence="1">Multi-pass membrane protein</topology>
    </subcellularLocation>
</comment>
<keyword evidence="4 13" id="KW-1133">Transmembrane helix</keyword>
<dbReference type="PANTHER" id="PTHR24233:SF1">
    <property type="entry name" value="G-PROTEIN COUPLED RECEPTOR 34-RELATED"/>
    <property type="match status" value="1"/>
</dbReference>
<dbReference type="GO" id="GO:0005886">
    <property type="term" value="C:plasma membrane"/>
    <property type="evidence" value="ECO:0007669"/>
    <property type="project" value="UniProtKB-SubCell"/>
</dbReference>
<dbReference type="Ensembl" id="ENSEEET00000048196.2">
    <property type="protein sequence ID" value="ENSEEEP00000047671.1"/>
    <property type="gene ID" value="ENSEEEG00000022436.2"/>
</dbReference>
<keyword evidence="16" id="KW-1185">Reference proteome</keyword>
<reference evidence="15" key="5">
    <citation type="submission" date="2025-09" db="UniProtKB">
        <authorList>
            <consortium name="Ensembl"/>
        </authorList>
    </citation>
    <scope>IDENTIFICATION</scope>
</reference>
<dbReference type="SUPFAM" id="SSF81321">
    <property type="entry name" value="Family A G protein-coupled receptor-like"/>
    <property type="match status" value="1"/>
</dbReference>
<feature type="transmembrane region" description="Helical" evidence="13">
    <location>
        <begin position="296"/>
        <end position="315"/>
    </location>
</feature>
<reference evidence="15" key="3">
    <citation type="submission" date="2020-05" db="EMBL/GenBank/DDBJ databases">
        <title>Electrophorus electricus (electric eel) genome, fEleEle1, primary haplotype.</title>
        <authorList>
            <person name="Myers G."/>
            <person name="Meyer A."/>
            <person name="Fedrigo O."/>
            <person name="Formenti G."/>
            <person name="Rhie A."/>
            <person name="Tracey A."/>
            <person name="Sims Y."/>
            <person name="Jarvis E.D."/>
        </authorList>
    </citation>
    <scope>NUCLEOTIDE SEQUENCE [LARGE SCALE GENOMIC DNA]</scope>
</reference>
<keyword evidence="5" id="KW-0297">G-protein coupled receptor</keyword>